<evidence type="ECO:0000313" key="7">
    <source>
        <dbReference type="EMBL" id="KAF7361487.1"/>
    </source>
</evidence>
<keyword evidence="3 7" id="KW-0808">Transferase</keyword>
<evidence type="ECO:0000256" key="5">
    <source>
        <dbReference type="SAM" id="Phobius"/>
    </source>
</evidence>
<name>A0A8H6YLZ6_9AGAR</name>
<evidence type="ECO:0000256" key="1">
    <source>
        <dbReference type="ARBA" id="ARBA00004127"/>
    </source>
</evidence>
<evidence type="ECO:0000256" key="2">
    <source>
        <dbReference type="ARBA" id="ARBA00022475"/>
    </source>
</evidence>
<feature type="region of interest" description="Disordered" evidence="4">
    <location>
        <begin position="303"/>
        <end position="327"/>
    </location>
</feature>
<feature type="compositionally biased region" description="Polar residues" evidence="4">
    <location>
        <begin position="393"/>
        <end position="402"/>
    </location>
</feature>
<dbReference type="GO" id="GO:0016459">
    <property type="term" value="C:myosin complex"/>
    <property type="evidence" value="ECO:0007669"/>
    <property type="project" value="InterPro"/>
</dbReference>
<dbReference type="PROSITE" id="PS50255">
    <property type="entry name" value="CYTOCHROME_B5_2"/>
    <property type="match status" value="1"/>
</dbReference>
<comment type="caution">
    <text evidence="7">The sequence shown here is derived from an EMBL/GenBank/DDBJ whole genome shotgun (WGS) entry which is preliminary data.</text>
</comment>
<comment type="subcellular location">
    <subcellularLocation>
        <location evidence="1">Endomembrane system</location>
        <topology evidence="1">Multi-pass membrane protein</topology>
    </subcellularLocation>
</comment>
<feature type="region of interest" description="Disordered" evidence="4">
    <location>
        <begin position="342"/>
        <end position="412"/>
    </location>
</feature>
<proteinExistence type="predicted"/>
<dbReference type="Pfam" id="PF00063">
    <property type="entry name" value="Myosin_head"/>
    <property type="match status" value="1"/>
</dbReference>
<dbReference type="EMBL" id="JACAZH010000008">
    <property type="protein sequence ID" value="KAF7361487.1"/>
    <property type="molecule type" value="Genomic_DNA"/>
</dbReference>
<evidence type="ECO:0000256" key="4">
    <source>
        <dbReference type="SAM" id="MobiDB-lite"/>
    </source>
</evidence>
<keyword evidence="2" id="KW-1003">Cell membrane</keyword>
<feature type="compositionally biased region" description="Acidic residues" evidence="4">
    <location>
        <begin position="312"/>
        <end position="326"/>
    </location>
</feature>
<keyword evidence="5" id="KW-0472">Membrane</keyword>
<dbReference type="Proteomes" id="UP000623467">
    <property type="component" value="Unassembled WGS sequence"/>
</dbReference>
<evidence type="ECO:0000313" key="8">
    <source>
        <dbReference type="Proteomes" id="UP000623467"/>
    </source>
</evidence>
<keyword evidence="8" id="KW-1185">Reference proteome</keyword>
<dbReference type="GO" id="GO:0016740">
    <property type="term" value="F:transferase activity"/>
    <property type="evidence" value="ECO:0007669"/>
    <property type="project" value="UniProtKB-KW"/>
</dbReference>
<organism evidence="7 8">
    <name type="scientific">Mycena sanguinolenta</name>
    <dbReference type="NCBI Taxonomy" id="230812"/>
    <lineage>
        <taxon>Eukaryota</taxon>
        <taxon>Fungi</taxon>
        <taxon>Dikarya</taxon>
        <taxon>Basidiomycota</taxon>
        <taxon>Agaricomycotina</taxon>
        <taxon>Agaricomycetes</taxon>
        <taxon>Agaricomycetidae</taxon>
        <taxon>Agaricales</taxon>
        <taxon>Marasmiineae</taxon>
        <taxon>Mycenaceae</taxon>
        <taxon>Mycena</taxon>
    </lineage>
</organism>
<dbReference type="InterPro" id="IPR001609">
    <property type="entry name" value="Myosin_head_motor_dom-like"/>
</dbReference>
<dbReference type="GO" id="GO:0003774">
    <property type="term" value="F:cytoskeletal motor activity"/>
    <property type="evidence" value="ECO:0007669"/>
    <property type="project" value="InterPro"/>
</dbReference>
<dbReference type="Pfam" id="PF00173">
    <property type="entry name" value="Cyt-b5"/>
    <property type="match status" value="1"/>
</dbReference>
<dbReference type="GO" id="GO:0012505">
    <property type="term" value="C:endomembrane system"/>
    <property type="evidence" value="ECO:0007669"/>
    <property type="project" value="UniProtKB-SubCell"/>
</dbReference>
<feature type="transmembrane region" description="Helical" evidence="5">
    <location>
        <begin position="474"/>
        <end position="496"/>
    </location>
</feature>
<dbReference type="InterPro" id="IPR036400">
    <property type="entry name" value="Cyt_B5-like_heme/steroid_sf"/>
</dbReference>
<feature type="domain" description="Cytochrome b5 heme-binding" evidence="6">
    <location>
        <begin position="501"/>
        <end position="563"/>
    </location>
</feature>
<dbReference type="Gene3D" id="3.10.120.10">
    <property type="entry name" value="Cytochrome b5-like heme/steroid binding domain"/>
    <property type="match status" value="1"/>
</dbReference>
<feature type="transmembrane region" description="Helical" evidence="5">
    <location>
        <begin position="436"/>
        <end position="453"/>
    </location>
</feature>
<dbReference type="InterPro" id="IPR001199">
    <property type="entry name" value="Cyt_B5-like_heme/steroid-bd"/>
</dbReference>
<dbReference type="InterPro" id="IPR027417">
    <property type="entry name" value="P-loop_NTPase"/>
</dbReference>
<dbReference type="OrthoDB" id="3050243at2759"/>
<evidence type="ECO:0000256" key="3">
    <source>
        <dbReference type="ARBA" id="ARBA00022679"/>
    </source>
</evidence>
<dbReference type="GO" id="GO:0005524">
    <property type="term" value="F:ATP binding"/>
    <property type="evidence" value="ECO:0007669"/>
    <property type="project" value="InterPro"/>
</dbReference>
<dbReference type="AlphaFoldDB" id="A0A8H6YLZ6"/>
<dbReference type="SUPFAM" id="SSF52540">
    <property type="entry name" value="P-loop containing nucleoside triphosphate hydrolases"/>
    <property type="match status" value="1"/>
</dbReference>
<protein>
    <submittedName>
        <fullName evidence="7">Glycosyltransferase family 2 protein</fullName>
    </submittedName>
</protein>
<accession>A0A8H6YLZ6</accession>
<gene>
    <name evidence="7" type="ORF">MSAN_01182000</name>
</gene>
<keyword evidence="5" id="KW-0812">Transmembrane</keyword>
<reference evidence="7" key="1">
    <citation type="submission" date="2020-05" db="EMBL/GenBank/DDBJ databases">
        <title>Mycena genomes resolve the evolution of fungal bioluminescence.</title>
        <authorList>
            <person name="Tsai I.J."/>
        </authorList>
    </citation>
    <scope>NUCLEOTIDE SEQUENCE</scope>
    <source>
        <strain evidence="7">160909Yilan</strain>
    </source>
</reference>
<keyword evidence="5" id="KW-1133">Transmembrane helix</keyword>
<evidence type="ECO:0000259" key="6">
    <source>
        <dbReference type="PROSITE" id="PS50255"/>
    </source>
</evidence>
<sequence>MLLTTPSCSSSTLPTDSRADMKGILPVLGHTSLALKTGKGNDRTSADRDHELLAELVGRFASHPSFEATPLPPGSGGVGTGNLSAKPRAFGINHYAGQCVYDVRGFVNADADLLDAALVTDCGRRARARPGTVVLTQVSSRLLRTPTIGGQEELARMDSRKMYGAMAQLDGTLSALLHAAKPVRMWTISHIRPNDSASPNSFDKKRVRLQLRSLLVPQMVANQSQSGAQGEWVADMEGEAFRTWYTPTMRGSVEERIEQCARSNRWREGAGGDYKLVNNGAVVRMLLSYDAWKGVEDVLRAAEKKDARGEGDSPDDFDEPEEYEETDYTHRGTFEEDLQHQQYGSGGLRTPLDAQGSNPFAGGVPAPAPGSGSKWDRSPGGTMEGPYGLESPLPSQNPSQSDFGGAGGEPKFMQKDTQQLLSNAVEEVPSTRTRRIWLWTVWCLTFYIPSFLLKWVGRMKRPDVQLARREKLAIFLLILLLNATVVFYIVEFGVLLCPNFDKAWGLNEVAEHTDTNDYWVTIQGNVYDVTNFVQSDHSDINGEVSNSQDVLETLAGADLTYYFPVPLTLGCDTLVTDLPSIDDQELHQLGADGFSRQRDIHAIYNFGVAQ</sequence>
<dbReference type="Gene3D" id="1.20.58.530">
    <property type="match status" value="1"/>
</dbReference>
<dbReference type="SUPFAM" id="SSF55856">
    <property type="entry name" value="Cytochrome b5-like heme/steroid binding domain"/>
    <property type="match status" value="1"/>
</dbReference>